<proteinExistence type="predicted"/>
<gene>
    <name evidence="1" type="ORF">L1987_23069</name>
</gene>
<accession>A0ACB9II30</accession>
<sequence>MLREKGRVDVQQGWVNDGAVATKMFGCTWEVRLGHNDFGCTEVAKRHKRVVCQLKKMIAKGRKLTNPKTSKPRADGENNERN</sequence>
<reference evidence="2" key="1">
    <citation type="journal article" date="2022" name="Mol. Ecol. Resour.">
        <title>The genomes of chicory, endive, great burdock and yacon provide insights into Asteraceae palaeo-polyploidization history and plant inulin production.</title>
        <authorList>
            <person name="Fan W."/>
            <person name="Wang S."/>
            <person name="Wang H."/>
            <person name="Wang A."/>
            <person name="Jiang F."/>
            <person name="Liu H."/>
            <person name="Zhao H."/>
            <person name="Xu D."/>
            <person name="Zhang Y."/>
        </authorList>
    </citation>
    <scope>NUCLEOTIDE SEQUENCE [LARGE SCALE GENOMIC DNA]</scope>
    <source>
        <strain evidence="2">cv. Yunnan</strain>
    </source>
</reference>
<comment type="caution">
    <text evidence="1">The sequence shown here is derived from an EMBL/GenBank/DDBJ whole genome shotgun (WGS) entry which is preliminary data.</text>
</comment>
<evidence type="ECO:0000313" key="1">
    <source>
        <dbReference type="EMBL" id="KAI3807145.1"/>
    </source>
</evidence>
<organism evidence="1 2">
    <name type="scientific">Smallanthus sonchifolius</name>
    <dbReference type="NCBI Taxonomy" id="185202"/>
    <lineage>
        <taxon>Eukaryota</taxon>
        <taxon>Viridiplantae</taxon>
        <taxon>Streptophyta</taxon>
        <taxon>Embryophyta</taxon>
        <taxon>Tracheophyta</taxon>
        <taxon>Spermatophyta</taxon>
        <taxon>Magnoliopsida</taxon>
        <taxon>eudicotyledons</taxon>
        <taxon>Gunneridae</taxon>
        <taxon>Pentapetalae</taxon>
        <taxon>asterids</taxon>
        <taxon>campanulids</taxon>
        <taxon>Asterales</taxon>
        <taxon>Asteraceae</taxon>
        <taxon>Asteroideae</taxon>
        <taxon>Heliantheae alliance</taxon>
        <taxon>Millerieae</taxon>
        <taxon>Smallanthus</taxon>
    </lineage>
</organism>
<reference evidence="1 2" key="2">
    <citation type="journal article" date="2022" name="Mol. Ecol. Resour.">
        <title>The genomes of chicory, endive, great burdock and yacon provide insights into Asteraceae paleo-polyploidization history and plant inulin production.</title>
        <authorList>
            <person name="Fan W."/>
            <person name="Wang S."/>
            <person name="Wang H."/>
            <person name="Wang A."/>
            <person name="Jiang F."/>
            <person name="Liu H."/>
            <person name="Zhao H."/>
            <person name="Xu D."/>
            <person name="Zhang Y."/>
        </authorList>
    </citation>
    <scope>NUCLEOTIDE SEQUENCE [LARGE SCALE GENOMIC DNA]</scope>
    <source>
        <strain evidence="2">cv. Yunnan</strain>
        <tissue evidence="1">Leaves</tissue>
    </source>
</reference>
<protein>
    <submittedName>
        <fullName evidence="1">Uncharacterized protein</fullName>
    </submittedName>
</protein>
<name>A0ACB9II30_9ASTR</name>
<dbReference type="EMBL" id="CM042025">
    <property type="protein sequence ID" value="KAI3807145.1"/>
    <property type="molecule type" value="Genomic_DNA"/>
</dbReference>
<dbReference type="Proteomes" id="UP001056120">
    <property type="component" value="Linkage Group LG08"/>
</dbReference>
<keyword evidence="2" id="KW-1185">Reference proteome</keyword>
<evidence type="ECO:0000313" key="2">
    <source>
        <dbReference type="Proteomes" id="UP001056120"/>
    </source>
</evidence>